<dbReference type="PANTHER" id="PTHR32329">
    <property type="entry name" value="BIFUNCTIONAL PROTEIN [INCLUDES 2-HYDROXYACYL-COA DEHYDRATASE (N-TER) AND ITS ACTIVATOR DOMAIN (C_TERM)-RELATED"/>
    <property type="match status" value="1"/>
</dbReference>
<dbReference type="CDD" id="cd24034">
    <property type="entry name" value="ASKHA_NBD_O66634-like_rpt1"/>
    <property type="match status" value="1"/>
</dbReference>
<name>A0A9D2G0N1_9BACT</name>
<evidence type="ECO:0000313" key="4">
    <source>
        <dbReference type="Proteomes" id="UP000824055"/>
    </source>
</evidence>
<dbReference type="SUPFAM" id="SSF53067">
    <property type="entry name" value="Actin-like ATPase domain"/>
    <property type="match status" value="2"/>
</dbReference>
<reference evidence="3" key="2">
    <citation type="submission" date="2021-04" db="EMBL/GenBank/DDBJ databases">
        <authorList>
            <person name="Gilroy R."/>
        </authorList>
    </citation>
    <scope>NUCLEOTIDE SEQUENCE</scope>
    <source>
        <strain evidence="3">ChiHecec3B27-8219</strain>
    </source>
</reference>
<dbReference type="Pfam" id="PF09989">
    <property type="entry name" value="DUF2229"/>
    <property type="match status" value="1"/>
</dbReference>
<dbReference type="Proteomes" id="UP000824055">
    <property type="component" value="Unassembled WGS sequence"/>
</dbReference>
<organism evidence="3 4">
    <name type="scientific">Candidatus Prevotella avicola</name>
    <dbReference type="NCBI Taxonomy" id="2838738"/>
    <lineage>
        <taxon>Bacteria</taxon>
        <taxon>Pseudomonadati</taxon>
        <taxon>Bacteroidota</taxon>
        <taxon>Bacteroidia</taxon>
        <taxon>Bacteroidales</taxon>
        <taxon>Prevotellaceae</taxon>
        <taxon>Prevotella</taxon>
    </lineage>
</organism>
<gene>
    <name evidence="3" type="ORF">H9966_09775</name>
</gene>
<dbReference type="CDD" id="cd24035">
    <property type="entry name" value="ASKHA_NBD_O66634-like_rpt2"/>
    <property type="match status" value="1"/>
</dbReference>
<dbReference type="EMBL" id="DXBE01000073">
    <property type="protein sequence ID" value="HIZ70141.1"/>
    <property type="molecule type" value="Genomic_DNA"/>
</dbReference>
<evidence type="ECO:0000259" key="1">
    <source>
        <dbReference type="Pfam" id="PF01869"/>
    </source>
</evidence>
<dbReference type="Gene3D" id="3.30.420.40">
    <property type="match status" value="4"/>
</dbReference>
<feature type="domain" description="ATPase BadF/BadG/BcrA/BcrD type" evidence="1">
    <location>
        <begin position="323"/>
        <end position="580"/>
    </location>
</feature>
<feature type="domain" description="DUF2229" evidence="2">
    <location>
        <begin position="678"/>
        <end position="893"/>
    </location>
</feature>
<accession>A0A9D2G0N1</accession>
<dbReference type="InterPro" id="IPR002731">
    <property type="entry name" value="ATPase_BadF"/>
</dbReference>
<feature type="domain" description="ATPase BadF/BadG/BcrA/BcrD type" evidence="1">
    <location>
        <begin position="8"/>
        <end position="256"/>
    </location>
</feature>
<reference evidence="3" key="1">
    <citation type="journal article" date="2021" name="PeerJ">
        <title>Extensive microbial diversity within the chicken gut microbiome revealed by metagenomics and culture.</title>
        <authorList>
            <person name="Gilroy R."/>
            <person name="Ravi A."/>
            <person name="Getino M."/>
            <person name="Pursley I."/>
            <person name="Horton D.L."/>
            <person name="Alikhan N.F."/>
            <person name="Baker D."/>
            <person name="Gharbi K."/>
            <person name="Hall N."/>
            <person name="Watson M."/>
            <person name="Adriaenssens E.M."/>
            <person name="Foster-Nyarko E."/>
            <person name="Jarju S."/>
            <person name="Secka A."/>
            <person name="Antonio M."/>
            <person name="Oren A."/>
            <person name="Chaudhuri R.R."/>
            <person name="La Ragione R."/>
            <person name="Hildebrand F."/>
            <person name="Pallen M.J."/>
        </authorList>
    </citation>
    <scope>NUCLEOTIDE SEQUENCE</scope>
    <source>
        <strain evidence="3">ChiHecec3B27-8219</strain>
    </source>
</reference>
<protein>
    <submittedName>
        <fullName evidence="3">2-hydroxyacyl-CoA dehydratase</fullName>
    </submittedName>
</protein>
<dbReference type="InterPro" id="IPR018709">
    <property type="entry name" value="CoA_activase_DUF2229"/>
</dbReference>
<dbReference type="InterPro" id="IPR043129">
    <property type="entry name" value="ATPase_NBD"/>
</dbReference>
<dbReference type="PANTHER" id="PTHR32329:SF4">
    <property type="entry name" value="ACTIVATOR OF 2-HYDROXYACYL-COA DEHYDRATASE"/>
    <property type="match status" value="1"/>
</dbReference>
<sequence>MRAALFRIGLDVGSTTAKIAVIDAHDKLIFSRYERHHAQVSQLINRYLHELSEQIGDVPVCMCVTGSVGMATAEQLGVEFAQEVVAAAVLSRNHYPQAKALIDIGGEDAKVVFFNGKHMELRMNGNCAGGTGAFIDQMSVLMGIDNQSMSELAMNATQTYPMAARCGVFAKTDIQNLMARNLPKENIAASIFHSIAVQTVVTLSRGMDFQPPILLCGGPLTFLPALRKAFADYLGMKEDDFVVSEQSNLIPALGCAIKAKDTKGTTTITALRQKLNTPLKTNWKSELPPLFHNEKEYQDWLKDKQDYQIPIKALRPGKRPVIIGVDSGSTTTKLVAIDAETGDIVFTNYRLNLGNPIGAVIGALTALKEEADHAKAILEILGSCATGYGEELIKTAFRMEKGIIETMAHYQAAAALMPEVSFILDIGGQDMKAIFVENGAVVHMELNEACSSGCGTFIQTFANNLGYKVEDFAALACQAEAPCDLGTRCTVFMNSKVKQVIREGADVADISAGISYSVVKNCLYKVLKLQDTESLGGNIVVQGGTMRNDSVVRAFEQLTGVNVARSNMPEMMGAYGCALFMREEMKGKIDQGNTARNIEELLSMSEYETRQLQCHGCENSCMVSRYTFPGGAKFYSGNKCERVFNNQGEGAVKGENLYVYKYQLLFQRECLETGTKVIGIPRALNMYENYPFWHRLLTDVGFKVVLSPESTFQRYEGALGSVMSDNICFPAKLVHSHIAALNQDATVERILMPYVVFERNDDKQRTINSFNCPIVSGYSDVVKSAMKLDKPLDAPVINFSNERLLEKQIVDYLKTLGVKKNDARKALAHALQAQTEYGQAIKKKAQEILGKSRKTGNLTILLAGRPYHTDPLVQHKLSEMIASLGVDVISDDIVRNDIVTNSGETYLVKQWAYMNRIVKSGQWAAEQDDQLHFVEMTSFGCGPDSFIQDEIRDILKRHHKPFTLLKIDDVSNIGSLKLRIRSLVESLKHKINTKGEIPPLPLEQTRVFRQEDIRRKILAPYMTEYLTPFISPILKLMGYDVEVLPMSDQHSAELGLKYANNEVCYPATLIVGDIIKALKSGKYDPQNTAVIMSQTGGQCRATNYAGLIKRAMVANGFQDVPLITLGVTATASEESNEQEGFRVNWLKYSQIIVTSILYGDAINEMYNACLVRERTPGIAKTLRDKYLKCIEKPILENKANGLIHLLKQAAEEFDVNTIDKELPKVGIVGEIFLKFNPFSHQYIEEHITSKGIEVVPPLLAPFFLQEFVNAEAQKHLRLSCSHVPDAVIRLAYQTLIGRRIKQVNKAAGSFRYFRPFTNIYDDAKEVEGVVSLAAQFGEGWLLPADIIGYLRDGVNNIISLQPFGCIANHVISKGIEKKLHTLHPQLNLLSLDFDSGVSGVNVTNRLILFLDSIAV</sequence>
<dbReference type="Pfam" id="PF01869">
    <property type="entry name" value="BcrAD_BadFG"/>
    <property type="match status" value="2"/>
</dbReference>
<comment type="caution">
    <text evidence="3">The sequence shown here is derived from an EMBL/GenBank/DDBJ whole genome shotgun (WGS) entry which is preliminary data.</text>
</comment>
<dbReference type="InterPro" id="IPR051805">
    <property type="entry name" value="Dehydratase_Activator_Redct"/>
</dbReference>
<evidence type="ECO:0000259" key="2">
    <source>
        <dbReference type="Pfam" id="PF09989"/>
    </source>
</evidence>
<proteinExistence type="predicted"/>
<evidence type="ECO:0000313" key="3">
    <source>
        <dbReference type="EMBL" id="HIZ70141.1"/>
    </source>
</evidence>